<dbReference type="PANTHER" id="PTHR21087">
    <property type="entry name" value="SHIKIMATE KINASE"/>
    <property type="match status" value="1"/>
</dbReference>
<keyword evidence="2 7" id="KW-0808">Transferase</keyword>
<dbReference type="PRINTS" id="PR01100">
    <property type="entry name" value="SHIKIMTKNASE"/>
</dbReference>
<evidence type="ECO:0000256" key="2">
    <source>
        <dbReference type="ARBA" id="ARBA00022679"/>
    </source>
</evidence>
<dbReference type="PANTHER" id="PTHR21087:SF16">
    <property type="entry name" value="SHIKIMATE KINASE 1, CHLOROPLASTIC"/>
    <property type="match status" value="1"/>
</dbReference>
<name>A0ABY2KUE8_9RHOB</name>
<feature type="binding site" evidence="7">
    <location>
        <position position="19"/>
    </location>
    <ligand>
        <name>Mg(2+)</name>
        <dbReference type="ChEBI" id="CHEBI:18420"/>
    </ligand>
</feature>
<dbReference type="CDD" id="cd00464">
    <property type="entry name" value="SK"/>
    <property type="match status" value="1"/>
</dbReference>
<dbReference type="InterPro" id="IPR031322">
    <property type="entry name" value="Shikimate/glucono_kinase"/>
</dbReference>
<keyword evidence="4 7" id="KW-0418">Kinase</keyword>
<organism evidence="8 9">
    <name type="scientific">Pseudotabrizicola sediminis</name>
    <dbReference type="NCBI Taxonomy" id="2486418"/>
    <lineage>
        <taxon>Bacteria</taxon>
        <taxon>Pseudomonadati</taxon>
        <taxon>Pseudomonadota</taxon>
        <taxon>Alphaproteobacteria</taxon>
        <taxon>Rhodobacterales</taxon>
        <taxon>Paracoccaceae</taxon>
        <taxon>Pseudotabrizicola</taxon>
    </lineage>
</organism>
<comment type="similarity">
    <text evidence="7">Belongs to the shikimate kinase family.</text>
</comment>
<evidence type="ECO:0000256" key="7">
    <source>
        <dbReference type="HAMAP-Rule" id="MF_00109"/>
    </source>
</evidence>
<dbReference type="Proteomes" id="UP000297741">
    <property type="component" value="Unassembled WGS sequence"/>
</dbReference>
<feature type="binding site" evidence="7">
    <location>
        <position position="37"/>
    </location>
    <ligand>
        <name>substrate</name>
    </ligand>
</feature>
<dbReference type="EMBL" id="RPEM01000001">
    <property type="protein sequence ID" value="TGD45076.1"/>
    <property type="molecule type" value="Genomic_DNA"/>
</dbReference>
<protein>
    <recommendedName>
        <fullName evidence="7">Shikimate kinase</fullName>
        <shortName evidence="7">SK</shortName>
        <ecNumber evidence="7">2.7.1.71</ecNumber>
    </recommendedName>
</protein>
<keyword evidence="1 7" id="KW-0028">Amino-acid biosynthesis</keyword>
<feature type="binding site" evidence="7">
    <location>
        <position position="121"/>
    </location>
    <ligand>
        <name>ATP</name>
        <dbReference type="ChEBI" id="CHEBI:30616"/>
    </ligand>
</feature>
<sequence length="182" mass="19843">MARLKKTVAMVGMMGAGKTAVGTALARALGVPFLDSDDEIVRAANRSITEIFERDGEPFFRARESEVLARLLRGPPCVLSTGGGAYLADSNRRLISEVGIAVWLRADLDLLWNRVRHKATRPLLRTSNPRETLRALYDARVPFYSQADITVDASADLSIEGMADRVITALGARPDVLDGDMT</sequence>
<dbReference type="NCBIfam" id="NF010552">
    <property type="entry name" value="PRK13946.1"/>
    <property type="match status" value="1"/>
</dbReference>
<dbReference type="RefSeq" id="WP_135428334.1">
    <property type="nucleotide sequence ID" value="NZ_RPEM01000001.1"/>
</dbReference>
<gene>
    <name evidence="7" type="primary">aroK</name>
    <name evidence="8" type="ORF">EEB11_00370</name>
</gene>
<keyword evidence="7" id="KW-0479">Metal-binding</keyword>
<dbReference type="GO" id="GO:0004765">
    <property type="term" value="F:shikimate kinase activity"/>
    <property type="evidence" value="ECO:0007669"/>
    <property type="project" value="UniProtKB-EC"/>
</dbReference>
<proteinExistence type="inferred from homology"/>
<evidence type="ECO:0000256" key="6">
    <source>
        <dbReference type="ARBA" id="ARBA00023141"/>
    </source>
</evidence>
<evidence type="ECO:0000313" key="8">
    <source>
        <dbReference type="EMBL" id="TGD45076.1"/>
    </source>
</evidence>
<dbReference type="InterPro" id="IPR027417">
    <property type="entry name" value="P-loop_NTPase"/>
</dbReference>
<feature type="binding site" evidence="7">
    <location>
        <position position="140"/>
    </location>
    <ligand>
        <name>substrate</name>
    </ligand>
</feature>
<evidence type="ECO:0000256" key="3">
    <source>
        <dbReference type="ARBA" id="ARBA00022741"/>
    </source>
</evidence>
<feature type="binding site" evidence="7">
    <location>
        <begin position="15"/>
        <end position="20"/>
    </location>
    <ligand>
        <name>ATP</name>
        <dbReference type="ChEBI" id="CHEBI:30616"/>
    </ligand>
</feature>
<keyword evidence="9" id="KW-1185">Reference proteome</keyword>
<feature type="binding site" evidence="7">
    <location>
        <position position="83"/>
    </location>
    <ligand>
        <name>substrate</name>
    </ligand>
</feature>
<comment type="pathway">
    <text evidence="7">Metabolic intermediate biosynthesis; chorismate biosynthesis; chorismate from D-erythrose 4-phosphate and phosphoenolpyruvate: step 5/7.</text>
</comment>
<keyword evidence="5 7" id="KW-0067">ATP-binding</keyword>
<comment type="catalytic activity">
    <reaction evidence="7">
        <text>shikimate + ATP = 3-phosphoshikimate + ADP + H(+)</text>
        <dbReference type="Rhea" id="RHEA:13121"/>
        <dbReference type="ChEBI" id="CHEBI:15378"/>
        <dbReference type="ChEBI" id="CHEBI:30616"/>
        <dbReference type="ChEBI" id="CHEBI:36208"/>
        <dbReference type="ChEBI" id="CHEBI:145989"/>
        <dbReference type="ChEBI" id="CHEBI:456216"/>
        <dbReference type="EC" id="2.7.1.71"/>
    </reaction>
</comment>
<dbReference type="SUPFAM" id="SSF52540">
    <property type="entry name" value="P-loop containing nucleoside triphosphate hydrolases"/>
    <property type="match status" value="1"/>
</dbReference>
<keyword evidence="7" id="KW-0963">Cytoplasm</keyword>
<evidence type="ECO:0000256" key="1">
    <source>
        <dbReference type="ARBA" id="ARBA00022605"/>
    </source>
</evidence>
<keyword evidence="6 7" id="KW-0057">Aromatic amino acid biosynthesis</keyword>
<comment type="subunit">
    <text evidence="7">Monomer.</text>
</comment>
<comment type="cofactor">
    <cofactor evidence="7">
        <name>Mg(2+)</name>
        <dbReference type="ChEBI" id="CHEBI:18420"/>
    </cofactor>
    <text evidence="7">Binds 1 Mg(2+) ion per subunit.</text>
</comment>
<keyword evidence="7" id="KW-0460">Magnesium</keyword>
<dbReference type="HAMAP" id="MF_00109">
    <property type="entry name" value="Shikimate_kinase"/>
    <property type="match status" value="1"/>
</dbReference>
<comment type="caution">
    <text evidence="8">The sequence shown here is derived from an EMBL/GenBank/DDBJ whole genome shotgun (WGS) entry which is preliminary data.</text>
</comment>
<comment type="caution">
    <text evidence="7">Lacks conserved residue(s) required for the propagation of feature annotation.</text>
</comment>
<dbReference type="InterPro" id="IPR000623">
    <property type="entry name" value="Shikimate_kinase/TSH1"/>
</dbReference>
<evidence type="ECO:0000256" key="5">
    <source>
        <dbReference type="ARBA" id="ARBA00022840"/>
    </source>
</evidence>
<dbReference type="EC" id="2.7.1.71" evidence="7"/>
<reference evidence="8 9" key="1">
    <citation type="submission" date="2018-11" db="EMBL/GenBank/DDBJ databases">
        <title>Tabrizicola sp. isolated from sediment of alpine lake.</title>
        <authorList>
            <person name="Liu Z."/>
        </authorList>
    </citation>
    <scope>NUCLEOTIDE SEQUENCE [LARGE SCALE GENOMIC DNA]</scope>
    <source>
        <strain evidence="8 9">DRYC-M-16</strain>
    </source>
</reference>
<comment type="subcellular location">
    <subcellularLocation>
        <location evidence="7">Cytoplasm</location>
    </subcellularLocation>
</comment>
<accession>A0ABY2KUE8</accession>
<keyword evidence="3 7" id="KW-0547">Nucleotide-binding</keyword>
<evidence type="ECO:0000313" key="9">
    <source>
        <dbReference type="Proteomes" id="UP000297741"/>
    </source>
</evidence>
<comment type="function">
    <text evidence="7">Catalyzes the specific phosphorylation of the 3-hydroxyl group of shikimic acid using ATP as a cosubstrate.</text>
</comment>
<dbReference type="Gene3D" id="3.40.50.300">
    <property type="entry name" value="P-loop containing nucleotide triphosphate hydrolases"/>
    <property type="match status" value="1"/>
</dbReference>
<dbReference type="Pfam" id="PF01202">
    <property type="entry name" value="SKI"/>
    <property type="match status" value="1"/>
</dbReference>
<evidence type="ECO:0000256" key="4">
    <source>
        <dbReference type="ARBA" id="ARBA00022777"/>
    </source>
</evidence>
<feature type="binding site" evidence="7">
    <location>
        <position position="61"/>
    </location>
    <ligand>
        <name>substrate</name>
    </ligand>
</feature>